<reference evidence="1" key="2">
    <citation type="journal article" date="2015" name="Data Brief">
        <title>Shoot transcriptome of the giant reed, Arundo donax.</title>
        <authorList>
            <person name="Barrero R.A."/>
            <person name="Guerrero F.D."/>
            <person name="Moolhuijzen P."/>
            <person name="Goolsby J.A."/>
            <person name="Tidwell J."/>
            <person name="Bellgard S.E."/>
            <person name="Bellgard M.I."/>
        </authorList>
    </citation>
    <scope>NUCLEOTIDE SEQUENCE</scope>
    <source>
        <tissue evidence="1">Shoot tissue taken approximately 20 cm above the soil surface</tissue>
    </source>
</reference>
<dbReference type="EMBL" id="GBRH01167023">
    <property type="protein sequence ID" value="JAE30873.1"/>
    <property type="molecule type" value="Transcribed_RNA"/>
</dbReference>
<name>A0A0A9HD78_ARUDO</name>
<protein>
    <submittedName>
        <fullName evidence="1">HMT3</fullName>
    </submittedName>
</protein>
<evidence type="ECO:0000313" key="1">
    <source>
        <dbReference type="EMBL" id="JAE30873.1"/>
    </source>
</evidence>
<organism evidence="1">
    <name type="scientific">Arundo donax</name>
    <name type="common">Giant reed</name>
    <name type="synonym">Donax arundinaceus</name>
    <dbReference type="NCBI Taxonomy" id="35708"/>
    <lineage>
        <taxon>Eukaryota</taxon>
        <taxon>Viridiplantae</taxon>
        <taxon>Streptophyta</taxon>
        <taxon>Embryophyta</taxon>
        <taxon>Tracheophyta</taxon>
        <taxon>Spermatophyta</taxon>
        <taxon>Magnoliopsida</taxon>
        <taxon>Liliopsida</taxon>
        <taxon>Poales</taxon>
        <taxon>Poaceae</taxon>
        <taxon>PACMAD clade</taxon>
        <taxon>Arundinoideae</taxon>
        <taxon>Arundineae</taxon>
        <taxon>Arundo</taxon>
    </lineage>
</organism>
<accession>A0A0A9HD78</accession>
<proteinExistence type="predicted"/>
<dbReference type="AlphaFoldDB" id="A0A0A9HD78"/>
<sequence length="71" mass="7834">MALMVFGVVLQQPPIRAAPSLHHSLTYETKSPSETPVDSTHSFFSPSYLSPLLGYIRIGLSVIFRMESISP</sequence>
<reference evidence="1" key="1">
    <citation type="submission" date="2014-09" db="EMBL/GenBank/DDBJ databases">
        <authorList>
            <person name="Magalhaes I.L.F."/>
            <person name="Oliveira U."/>
            <person name="Santos F.R."/>
            <person name="Vidigal T.H.D.A."/>
            <person name="Brescovit A.D."/>
            <person name="Santos A.J."/>
        </authorList>
    </citation>
    <scope>NUCLEOTIDE SEQUENCE</scope>
    <source>
        <tissue evidence="1">Shoot tissue taken approximately 20 cm above the soil surface</tissue>
    </source>
</reference>